<dbReference type="PANTHER" id="PTHR43861">
    <property type="entry name" value="TRANS-ACONITATE 2-METHYLTRANSFERASE-RELATED"/>
    <property type="match status" value="1"/>
</dbReference>
<keyword evidence="1 4" id="KW-0489">Methyltransferase</keyword>
<evidence type="ECO:0000256" key="1">
    <source>
        <dbReference type="ARBA" id="ARBA00022603"/>
    </source>
</evidence>
<feature type="domain" description="Methyltransferase" evidence="3">
    <location>
        <begin position="48"/>
        <end position="148"/>
    </location>
</feature>
<evidence type="ECO:0000256" key="2">
    <source>
        <dbReference type="ARBA" id="ARBA00022679"/>
    </source>
</evidence>
<evidence type="ECO:0000313" key="4">
    <source>
        <dbReference type="EMBL" id="VFK50758.1"/>
    </source>
</evidence>
<dbReference type="Gene3D" id="3.40.50.150">
    <property type="entry name" value="Vaccinia Virus protein VP39"/>
    <property type="match status" value="1"/>
</dbReference>
<proteinExistence type="predicted"/>
<reference evidence="4" key="1">
    <citation type="submission" date="2019-02" db="EMBL/GenBank/DDBJ databases">
        <authorList>
            <person name="Gruber-Vodicka R. H."/>
            <person name="Seah K. B. B."/>
        </authorList>
    </citation>
    <scope>NUCLEOTIDE SEQUENCE</scope>
    <source>
        <strain evidence="4">BECK_BY2</strain>
        <strain evidence="5">BECK_BY3</strain>
    </source>
</reference>
<name>A0A450ZAR7_9GAMM</name>
<dbReference type="Pfam" id="PF13649">
    <property type="entry name" value="Methyltransf_25"/>
    <property type="match status" value="1"/>
</dbReference>
<dbReference type="SUPFAM" id="SSF53335">
    <property type="entry name" value="S-adenosyl-L-methionine-dependent methyltransferases"/>
    <property type="match status" value="1"/>
</dbReference>
<evidence type="ECO:0000259" key="3">
    <source>
        <dbReference type="Pfam" id="PF13649"/>
    </source>
</evidence>
<dbReference type="InterPro" id="IPR041698">
    <property type="entry name" value="Methyltransf_25"/>
</dbReference>
<dbReference type="AlphaFoldDB" id="A0A450ZAR7"/>
<keyword evidence="2 4" id="KW-0808">Transferase</keyword>
<organism evidence="4">
    <name type="scientific">Candidatus Kentrum sp. TUN</name>
    <dbReference type="NCBI Taxonomy" id="2126343"/>
    <lineage>
        <taxon>Bacteria</taxon>
        <taxon>Pseudomonadati</taxon>
        <taxon>Pseudomonadota</taxon>
        <taxon>Gammaproteobacteria</taxon>
        <taxon>Candidatus Kentrum</taxon>
    </lineage>
</organism>
<accession>A0A450ZAR7</accession>
<evidence type="ECO:0000313" key="5">
    <source>
        <dbReference type="EMBL" id="VFK51969.1"/>
    </source>
</evidence>
<dbReference type="EMBL" id="CAADFY010000004">
    <property type="protein sequence ID" value="VFK51969.1"/>
    <property type="molecule type" value="Genomic_DNA"/>
</dbReference>
<dbReference type="CDD" id="cd02440">
    <property type="entry name" value="AdoMet_MTases"/>
    <property type="match status" value="1"/>
</dbReference>
<sequence length="250" mass="28278">MNQKSEWQTEELTRTFLKGVRGAIPGVDLQFTVIGKVAQQWAKSPRRILDLGCGDGILGRFLLQFFPSASGLFLDFSDPMLDAARENVGPLPSATVIKADFATPQWTKVARPHGPFDMVVSGFAIHHQPNERKVKLYSEIYGLLSSGGIFLNLEHVASATNAGERLFDDFFIDHLYDFHRKSDAGIDRNTIADRYYKRPDKKENILASVEEQCGWLRQIGFTDVDCFFKVFELAIFGGRKIFNQRVQARK</sequence>
<dbReference type="PANTHER" id="PTHR43861:SF1">
    <property type="entry name" value="TRANS-ACONITATE 2-METHYLTRANSFERASE"/>
    <property type="match status" value="1"/>
</dbReference>
<dbReference type="GO" id="GO:0008168">
    <property type="term" value="F:methyltransferase activity"/>
    <property type="evidence" value="ECO:0007669"/>
    <property type="project" value="UniProtKB-KW"/>
</dbReference>
<dbReference type="InterPro" id="IPR029063">
    <property type="entry name" value="SAM-dependent_MTases_sf"/>
</dbReference>
<protein>
    <submittedName>
        <fullName evidence="4">Methyltransferase domain-containing protein</fullName>
    </submittedName>
</protein>
<dbReference type="GO" id="GO:0032259">
    <property type="term" value="P:methylation"/>
    <property type="evidence" value="ECO:0007669"/>
    <property type="project" value="UniProtKB-KW"/>
</dbReference>
<dbReference type="EMBL" id="CAADFV010000004">
    <property type="protein sequence ID" value="VFK50758.1"/>
    <property type="molecule type" value="Genomic_DNA"/>
</dbReference>
<gene>
    <name evidence="4" type="ORF">BECKTUN1418E_GA0071001_100424</name>
    <name evidence="5" type="ORF">BECKTUN1418F_GA0071002_100424</name>
</gene>